<dbReference type="EMBL" id="GBRH01164406">
    <property type="protein sequence ID" value="JAE33490.1"/>
    <property type="molecule type" value="Transcribed_RNA"/>
</dbReference>
<evidence type="ECO:0000313" key="1">
    <source>
        <dbReference type="EMBL" id="JAE33490.1"/>
    </source>
</evidence>
<name>A0A0A9H8F0_ARUDO</name>
<sequence length="15" mass="1829">MFGSRPTEKILCYHF</sequence>
<proteinExistence type="predicted"/>
<reference evidence="1" key="1">
    <citation type="submission" date="2014-09" db="EMBL/GenBank/DDBJ databases">
        <authorList>
            <person name="Magalhaes I.L.F."/>
            <person name="Oliveira U."/>
            <person name="Santos F.R."/>
            <person name="Vidigal T.H.D.A."/>
            <person name="Brescovit A.D."/>
            <person name="Santos A.J."/>
        </authorList>
    </citation>
    <scope>NUCLEOTIDE SEQUENCE</scope>
    <source>
        <tissue evidence="1">Shoot tissue taken approximately 20 cm above the soil surface</tissue>
    </source>
</reference>
<protein>
    <submittedName>
        <fullName evidence="1">Uncharacterized protein</fullName>
    </submittedName>
</protein>
<organism evidence="1">
    <name type="scientific">Arundo donax</name>
    <name type="common">Giant reed</name>
    <name type="synonym">Donax arundinaceus</name>
    <dbReference type="NCBI Taxonomy" id="35708"/>
    <lineage>
        <taxon>Eukaryota</taxon>
        <taxon>Viridiplantae</taxon>
        <taxon>Streptophyta</taxon>
        <taxon>Embryophyta</taxon>
        <taxon>Tracheophyta</taxon>
        <taxon>Spermatophyta</taxon>
        <taxon>Magnoliopsida</taxon>
        <taxon>Liliopsida</taxon>
        <taxon>Poales</taxon>
        <taxon>Poaceae</taxon>
        <taxon>PACMAD clade</taxon>
        <taxon>Arundinoideae</taxon>
        <taxon>Arundineae</taxon>
        <taxon>Arundo</taxon>
    </lineage>
</organism>
<accession>A0A0A9H8F0</accession>
<reference evidence="1" key="2">
    <citation type="journal article" date="2015" name="Data Brief">
        <title>Shoot transcriptome of the giant reed, Arundo donax.</title>
        <authorList>
            <person name="Barrero R.A."/>
            <person name="Guerrero F.D."/>
            <person name="Moolhuijzen P."/>
            <person name="Goolsby J.A."/>
            <person name="Tidwell J."/>
            <person name="Bellgard S.E."/>
            <person name="Bellgard M.I."/>
        </authorList>
    </citation>
    <scope>NUCLEOTIDE SEQUENCE</scope>
    <source>
        <tissue evidence="1">Shoot tissue taken approximately 20 cm above the soil surface</tissue>
    </source>
</reference>